<accession>A0A6J8EAM6</accession>
<evidence type="ECO:0000313" key="3">
    <source>
        <dbReference type="Proteomes" id="UP000507470"/>
    </source>
</evidence>
<dbReference type="Proteomes" id="UP000507470">
    <property type="component" value="Unassembled WGS sequence"/>
</dbReference>
<reference evidence="2 3" key="1">
    <citation type="submission" date="2020-06" db="EMBL/GenBank/DDBJ databases">
        <authorList>
            <person name="Li R."/>
            <person name="Bekaert M."/>
        </authorList>
    </citation>
    <scope>NUCLEOTIDE SEQUENCE [LARGE SCALE GENOMIC DNA]</scope>
    <source>
        <strain evidence="3">wild</strain>
    </source>
</reference>
<name>A0A6J8EAM6_MYTCO</name>
<organism evidence="2 3">
    <name type="scientific">Mytilus coruscus</name>
    <name type="common">Sea mussel</name>
    <dbReference type="NCBI Taxonomy" id="42192"/>
    <lineage>
        <taxon>Eukaryota</taxon>
        <taxon>Metazoa</taxon>
        <taxon>Spiralia</taxon>
        <taxon>Lophotrochozoa</taxon>
        <taxon>Mollusca</taxon>
        <taxon>Bivalvia</taxon>
        <taxon>Autobranchia</taxon>
        <taxon>Pteriomorphia</taxon>
        <taxon>Mytilida</taxon>
        <taxon>Mytiloidea</taxon>
        <taxon>Mytilidae</taxon>
        <taxon>Mytilinae</taxon>
        <taxon>Mytilus</taxon>
    </lineage>
</organism>
<evidence type="ECO:0000256" key="1">
    <source>
        <dbReference type="SAM" id="MobiDB-lite"/>
    </source>
</evidence>
<evidence type="ECO:0000313" key="2">
    <source>
        <dbReference type="EMBL" id="CAC5417470.1"/>
    </source>
</evidence>
<feature type="compositionally biased region" description="Basic and acidic residues" evidence="1">
    <location>
        <begin position="69"/>
        <end position="80"/>
    </location>
</feature>
<dbReference type="EMBL" id="CACVKT020008742">
    <property type="protein sequence ID" value="CAC5417470.1"/>
    <property type="molecule type" value="Genomic_DNA"/>
</dbReference>
<keyword evidence="3" id="KW-1185">Reference proteome</keyword>
<feature type="region of interest" description="Disordered" evidence="1">
    <location>
        <begin position="66"/>
        <end position="102"/>
    </location>
</feature>
<gene>
    <name evidence="2" type="ORF">MCOR_49967</name>
</gene>
<dbReference type="AlphaFoldDB" id="A0A6J8EAM6"/>
<proteinExistence type="predicted"/>
<sequence>MNNEISTKEVVNSVLVDNTDSLTCAVKVEGSQRLETSKKFEASKVCDTYWSDDLNDYKSCTKQLNESMNRSDKVKKESESTLKASPIVGKLSSPETVPNLKRSEKKKWKRRFARETLFDVCKSNRPENIINQRVGVVKISSVGSTVTGLVITDAR</sequence>
<protein>
    <submittedName>
        <fullName evidence="2">Uncharacterized protein</fullName>
    </submittedName>
</protein>